<feature type="coiled-coil region" evidence="1">
    <location>
        <begin position="4"/>
        <end position="57"/>
    </location>
</feature>
<keyword evidence="1" id="KW-0175">Coiled coil</keyword>
<name>A0A3A1QXA7_9BACI</name>
<keyword evidence="3" id="KW-1185">Reference proteome</keyword>
<dbReference type="OrthoDB" id="2912733at2"/>
<evidence type="ECO:0000313" key="2">
    <source>
        <dbReference type="EMBL" id="RIW33111.1"/>
    </source>
</evidence>
<dbReference type="Proteomes" id="UP000265801">
    <property type="component" value="Unassembled WGS sequence"/>
</dbReference>
<organism evidence="2 3">
    <name type="scientific">Bacillus salacetis</name>
    <dbReference type="NCBI Taxonomy" id="2315464"/>
    <lineage>
        <taxon>Bacteria</taxon>
        <taxon>Bacillati</taxon>
        <taxon>Bacillota</taxon>
        <taxon>Bacilli</taxon>
        <taxon>Bacillales</taxon>
        <taxon>Bacillaceae</taxon>
        <taxon>Bacillus</taxon>
    </lineage>
</organism>
<dbReference type="EMBL" id="QXIR01000015">
    <property type="protein sequence ID" value="RIW33111.1"/>
    <property type="molecule type" value="Genomic_DNA"/>
</dbReference>
<comment type="caution">
    <text evidence="2">The sequence shown here is derived from an EMBL/GenBank/DDBJ whole genome shotgun (WGS) entry which is preliminary data.</text>
</comment>
<gene>
    <name evidence="2" type="ORF">D3H55_12055</name>
</gene>
<reference evidence="2 3" key="1">
    <citation type="submission" date="2018-09" db="EMBL/GenBank/DDBJ databases">
        <title>Bacillus saliacetes sp. nov., isolated from Thai shrimp paste (Ka-pi).</title>
        <authorList>
            <person name="Daroonpunt R."/>
            <person name="Tanasupawat S."/>
            <person name="Yiamsombut S."/>
        </authorList>
    </citation>
    <scope>NUCLEOTIDE SEQUENCE [LARGE SCALE GENOMIC DNA]</scope>
    <source>
        <strain evidence="2 3">SKP7-4</strain>
    </source>
</reference>
<evidence type="ECO:0000256" key="1">
    <source>
        <dbReference type="SAM" id="Coils"/>
    </source>
</evidence>
<dbReference type="AlphaFoldDB" id="A0A3A1QXA7"/>
<dbReference type="RefSeq" id="WP_119547169.1">
    <property type="nucleotide sequence ID" value="NZ_QXIR01000015.1"/>
</dbReference>
<evidence type="ECO:0000313" key="3">
    <source>
        <dbReference type="Proteomes" id="UP000265801"/>
    </source>
</evidence>
<proteinExistence type="predicted"/>
<accession>A0A3A1QXA7</accession>
<sequence length="85" mass="10002">MESKNDLLLLLTEIENQLNDLETKINVRVNEERTAVVAERKLRLARAEKRYTKAETRVLFKLSLYGEPHEKANHFNNLELSYKTT</sequence>
<protein>
    <submittedName>
        <fullName evidence="2">Uncharacterized protein</fullName>
    </submittedName>
</protein>